<keyword evidence="1" id="KW-0472">Membrane</keyword>
<gene>
    <name evidence="3" type="ORF">AO498_03420</name>
</gene>
<dbReference type="GO" id="GO:0016787">
    <property type="term" value="F:hydrolase activity"/>
    <property type="evidence" value="ECO:0007669"/>
    <property type="project" value="UniProtKB-KW"/>
</dbReference>
<evidence type="ECO:0000256" key="1">
    <source>
        <dbReference type="SAM" id="Phobius"/>
    </source>
</evidence>
<dbReference type="KEGG" id="alm:AO498_03420"/>
<organism evidence="3 4">
    <name type="scientific">Algoriphagus sanaruensis</name>
    <dbReference type="NCBI Taxonomy" id="1727163"/>
    <lineage>
        <taxon>Bacteria</taxon>
        <taxon>Pseudomonadati</taxon>
        <taxon>Bacteroidota</taxon>
        <taxon>Cytophagia</taxon>
        <taxon>Cytophagales</taxon>
        <taxon>Cyclobacteriaceae</taxon>
        <taxon>Algoriphagus</taxon>
    </lineage>
</organism>
<reference evidence="4" key="1">
    <citation type="submission" date="2015-09" db="EMBL/GenBank/DDBJ databases">
        <title>Complete sequence of Algoriphagus sp. M8-2.</title>
        <authorList>
            <person name="Shintani M."/>
        </authorList>
    </citation>
    <scope>NUCLEOTIDE SEQUENCE [LARGE SCALE GENOMIC DNA]</scope>
    <source>
        <strain evidence="4">M8-2</strain>
    </source>
</reference>
<evidence type="ECO:0000313" key="3">
    <source>
        <dbReference type="EMBL" id="AMQ55435.1"/>
    </source>
</evidence>
<dbReference type="SUPFAM" id="SSF56601">
    <property type="entry name" value="beta-lactamase/transpeptidase-like"/>
    <property type="match status" value="1"/>
</dbReference>
<evidence type="ECO:0000259" key="2">
    <source>
        <dbReference type="Pfam" id="PF00144"/>
    </source>
</evidence>
<evidence type="ECO:0000313" key="4">
    <source>
        <dbReference type="Proteomes" id="UP000073816"/>
    </source>
</evidence>
<keyword evidence="4" id="KW-1185">Reference proteome</keyword>
<dbReference type="InterPro" id="IPR012338">
    <property type="entry name" value="Beta-lactam/transpept-like"/>
</dbReference>
<name>A0A142EJY0_9BACT</name>
<dbReference type="STRING" id="1727163.AO498_03420"/>
<keyword evidence="1" id="KW-0812">Transmembrane</keyword>
<dbReference type="EMBL" id="CP012836">
    <property type="protein sequence ID" value="AMQ55435.1"/>
    <property type="molecule type" value="Genomic_DNA"/>
</dbReference>
<accession>A0A142EJY0</accession>
<dbReference type="Pfam" id="PF00144">
    <property type="entry name" value="Beta-lactamase"/>
    <property type="match status" value="1"/>
</dbReference>
<dbReference type="OrthoDB" id="9793489at2"/>
<dbReference type="PANTHER" id="PTHR46825:SF9">
    <property type="entry name" value="BETA-LACTAMASE-RELATED DOMAIN-CONTAINING PROTEIN"/>
    <property type="match status" value="1"/>
</dbReference>
<feature type="domain" description="Beta-lactamase-related" evidence="2">
    <location>
        <begin position="42"/>
        <end position="285"/>
    </location>
</feature>
<keyword evidence="3" id="KW-0378">Hydrolase</keyword>
<dbReference type="Gene3D" id="3.40.710.10">
    <property type="entry name" value="DD-peptidase/beta-lactamase superfamily"/>
    <property type="match status" value="1"/>
</dbReference>
<dbReference type="PANTHER" id="PTHR46825">
    <property type="entry name" value="D-ALANYL-D-ALANINE-CARBOXYPEPTIDASE/ENDOPEPTIDASE AMPH"/>
    <property type="match status" value="1"/>
</dbReference>
<protein>
    <submittedName>
        <fullName evidence="3">Serine hydrolase</fullName>
    </submittedName>
</protein>
<proteinExistence type="predicted"/>
<dbReference type="InterPro" id="IPR050491">
    <property type="entry name" value="AmpC-like"/>
</dbReference>
<reference evidence="3 4" key="2">
    <citation type="journal article" date="2016" name="Genome Announc.">
        <title>Complete Genome Sequence of Algoriphagus sp. Strain M8-2, Isolated from a Brackish Lake.</title>
        <authorList>
            <person name="Muraguchi Y."/>
            <person name="Kushimoto K."/>
            <person name="Ohtsubo Y."/>
            <person name="Suzuki T."/>
            <person name="Dohra H."/>
            <person name="Kimbara K."/>
            <person name="Shintani M."/>
        </authorList>
    </citation>
    <scope>NUCLEOTIDE SEQUENCE [LARGE SCALE GENOMIC DNA]</scope>
    <source>
        <strain evidence="3 4">M8-2</strain>
    </source>
</reference>
<keyword evidence="1" id="KW-1133">Transmembrane helix</keyword>
<dbReference type="AlphaFoldDB" id="A0A142EJY0"/>
<feature type="transmembrane region" description="Helical" evidence="1">
    <location>
        <begin position="12"/>
        <end position="33"/>
    </location>
</feature>
<dbReference type="Proteomes" id="UP000073816">
    <property type="component" value="Chromosome"/>
</dbReference>
<dbReference type="InterPro" id="IPR001466">
    <property type="entry name" value="Beta-lactam-related"/>
</dbReference>
<dbReference type="RefSeq" id="WP_067543777.1">
    <property type="nucleotide sequence ID" value="NZ_CP012836.1"/>
</dbReference>
<dbReference type="PATRIC" id="fig|1727163.4.peg.709"/>
<sequence length="348" mass="39331">MSKRIPLVKILFPLFSIACTIYFVPWLILWAWISPTPDTIQEQVDMALNYKLDGIIVYVDQGGKEPQFYSAGWKDRDKKIPADPHSLFKIASISKLYIAAAATKLVANGQLSLDDTLAKLLPELASQIENSDQITLRMLIQHRSGIPNYSDQPNYPWDKPFTENREALELIYGLPADFAPNEDYAYSNTNYLLIGEILDKTLGYSHHDFIRAEILEPLGLKRTYSLLSEVNQDELMSGYFVGYPLDIKGNDFIHPGGSMISTAEEVGIFLRALIDGTLLSEKEQEIYSSVYVYEHTGLVPGYQSIAKYHPDIDAVVVQFVNTNGGYAWNLHEIIYNRVVKIIRKNPTG</sequence>